<dbReference type="Proteomes" id="UP001058098">
    <property type="component" value="Chromosome"/>
</dbReference>
<name>A0ABY5QU61_9HYPH</name>
<evidence type="ECO:0000313" key="1">
    <source>
        <dbReference type="EMBL" id="UVC14715.1"/>
    </source>
</evidence>
<reference evidence="1" key="1">
    <citation type="submission" date="2020-09" db="EMBL/GenBank/DDBJ databases">
        <title>Rhizobia associated with sainfoin plants.</title>
        <authorList>
            <person name="Asharfi S."/>
            <person name="Kuzmanovic N."/>
            <person name="Bunk B."/>
            <person name="Sproeer C."/>
            <person name="Becker M."/>
            <person name="Thuenen T."/>
        </authorList>
    </citation>
    <scope>NUCLEOTIDE SEQUENCE</scope>
    <source>
        <strain evidence="1">OM4</strain>
    </source>
</reference>
<proteinExistence type="predicted"/>
<dbReference type="EMBL" id="CP062229">
    <property type="protein sequence ID" value="UVC14715.1"/>
    <property type="molecule type" value="Genomic_DNA"/>
</dbReference>
<gene>
    <name evidence="1" type="ORF">IHQ72_29550</name>
</gene>
<evidence type="ECO:0000313" key="2">
    <source>
        <dbReference type="Proteomes" id="UP001058098"/>
    </source>
</evidence>
<accession>A0ABY5QU61</accession>
<dbReference type="RefSeq" id="WP_258119108.1">
    <property type="nucleotide sequence ID" value="NZ_CP062229.1"/>
</dbReference>
<sequence length="120" mass="12395">MLRSQDRPFEVAKASAVIASGGSLSAAVDLGGLHAIGIIMPAAWTAAGLTFSVSVDGENFADLYAPDGTEYALVVVAAHHVYLDLGIFAGFNSIKFRSGTGSVPVNQAAERTLTIVSRSL</sequence>
<protein>
    <submittedName>
        <fullName evidence="1">Uncharacterized protein</fullName>
    </submittedName>
</protein>
<keyword evidence="2" id="KW-1185">Reference proteome</keyword>
<organism evidence="1 2">
    <name type="scientific">Mesorhizobium onobrychidis</name>
    <dbReference type="NCBI Taxonomy" id="2775404"/>
    <lineage>
        <taxon>Bacteria</taxon>
        <taxon>Pseudomonadati</taxon>
        <taxon>Pseudomonadota</taxon>
        <taxon>Alphaproteobacteria</taxon>
        <taxon>Hyphomicrobiales</taxon>
        <taxon>Phyllobacteriaceae</taxon>
        <taxon>Mesorhizobium</taxon>
    </lineage>
</organism>